<evidence type="ECO:0000259" key="4">
    <source>
        <dbReference type="PROSITE" id="PS51186"/>
    </source>
</evidence>
<evidence type="ECO:0000313" key="6">
    <source>
        <dbReference type="Proteomes" id="UP000294856"/>
    </source>
</evidence>
<dbReference type="PROSITE" id="PS51186">
    <property type="entry name" value="GNAT"/>
    <property type="match status" value="1"/>
</dbReference>
<comment type="similarity">
    <text evidence="3">Belongs to the acetyltransferase family. RimJ subfamily.</text>
</comment>
<organism evidence="5 6">
    <name type="scientific">Nocardia alba</name>
    <dbReference type="NCBI Taxonomy" id="225051"/>
    <lineage>
        <taxon>Bacteria</taxon>
        <taxon>Bacillati</taxon>
        <taxon>Actinomycetota</taxon>
        <taxon>Actinomycetes</taxon>
        <taxon>Mycobacteriales</taxon>
        <taxon>Nocardiaceae</taxon>
        <taxon>Nocardia</taxon>
    </lineage>
</organism>
<keyword evidence="1 5" id="KW-0808">Transferase</keyword>
<dbReference type="GO" id="GO:0016747">
    <property type="term" value="F:acyltransferase activity, transferring groups other than amino-acyl groups"/>
    <property type="evidence" value="ECO:0007669"/>
    <property type="project" value="InterPro"/>
</dbReference>
<dbReference type="OrthoDB" id="9795188at2"/>
<name>A0A4R1FSL8_9NOCA</name>
<sequence length="204" mass="22458">MYEHTLTDGTVWLIRPTGADIDRIVECCQDPDVQRWTTIPVPYHRSQAEEFLDRIVAPGWADNTPVWAIRTAEDGRVEGMVGLHARGPGACEIGFWLAPAHRGRGLMSRTINLVCEFGFAADGLALDRIMWRAIVGNIPSAAAVRRNGFHYEGLARSGGVQRGERVDEWVAARLRADPAVPADGWPTELDADRIAARAIPLPRG</sequence>
<dbReference type="PANTHER" id="PTHR43792:SF8">
    <property type="entry name" value="[RIBOSOMAL PROTEIN US5]-ALANINE N-ACETYLTRANSFERASE"/>
    <property type="match status" value="1"/>
</dbReference>
<dbReference type="Proteomes" id="UP000294856">
    <property type="component" value="Unassembled WGS sequence"/>
</dbReference>
<evidence type="ECO:0000313" key="5">
    <source>
        <dbReference type="EMBL" id="TCJ94181.1"/>
    </source>
</evidence>
<keyword evidence="6" id="KW-1185">Reference proteome</keyword>
<dbReference type="RefSeq" id="WP_067448520.1">
    <property type="nucleotide sequence ID" value="NZ_SMFR01000004.1"/>
</dbReference>
<evidence type="ECO:0000256" key="3">
    <source>
        <dbReference type="ARBA" id="ARBA00038502"/>
    </source>
</evidence>
<dbReference type="PANTHER" id="PTHR43792">
    <property type="entry name" value="GNAT FAMILY, PUTATIVE (AFU_ORTHOLOGUE AFUA_3G00765)-RELATED-RELATED"/>
    <property type="match status" value="1"/>
</dbReference>
<comment type="caution">
    <text evidence="5">The sequence shown here is derived from an EMBL/GenBank/DDBJ whole genome shotgun (WGS) entry which is preliminary data.</text>
</comment>
<dbReference type="InterPro" id="IPR000182">
    <property type="entry name" value="GNAT_dom"/>
</dbReference>
<dbReference type="EMBL" id="SMFR01000004">
    <property type="protein sequence ID" value="TCJ94181.1"/>
    <property type="molecule type" value="Genomic_DNA"/>
</dbReference>
<evidence type="ECO:0000256" key="2">
    <source>
        <dbReference type="ARBA" id="ARBA00023315"/>
    </source>
</evidence>
<accession>A0A4R1FSL8</accession>
<gene>
    <name evidence="5" type="ORF">DFR71_4777</name>
</gene>
<evidence type="ECO:0000256" key="1">
    <source>
        <dbReference type="ARBA" id="ARBA00022679"/>
    </source>
</evidence>
<keyword evidence="2" id="KW-0012">Acyltransferase</keyword>
<dbReference type="STRING" id="1210063.GCA_001612665_01951"/>
<protein>
    <submittedName>
        <fullName evidence="5">RimJ/RimL family protein N-acetyltransferase</fullName>
    </submittedName>
</protein>
<proteinExistence type="inferred from homology"/>
<dbReference type="Gene3D" id="3.40.630.30">
    <property type="match status" value="1"/>
</dbReference>
<feature type="domain" description="N-acetyltransferase" evidence="4">
    <location>
        <begin position="9"/>
        <end position="177"/>
    </location>
</feature>
<dbReference type="InterPro" id="IPR051531">
    <property type="entry name" value="N-acetyltransferase"/>
</dbReference>
<dbReference type="InterPro" id="IPR016181">
    <property type="entry name" value="Acyl_CoA_acyltransferase"/>
</dbReference>
<dbReference type="Pfam" id="PF13302">
    <property type="entry name" value="Acetyltransf_3"/>
    <property type="match status" value="1"/>
</dbReference>
<reference evidence="5 6" key="1">
    <citation type="submission" date="2019-03" db="EMBL/GenBank/DDBJ databases">
        <title>Genomic Encyclopedia of Type Strains, Phase IV (KMG-IV): sequencing the most valuable type-strain genomes for metagenomic binning, comparative biology and taxonomic classification.</title>
        <authorList>
            <person name="Goeker M."/>
        </authorList>
    </citation>
    <scope>NUCLEOTIDE SEQUENCE [LARGE SCALE GENOMIC DNA]</scope>
    <source>
        <strain evidence="5 6">DSM 44684</strain>
    </source>
</reference>
<dbReference type="SUPFAM" id="SSF55729">
    <property type="entry name" value="Acyl-CoA N-acyltransferases (Nat)"/>
    <property type="match status" value="1"/>
</dbReference>
<dbReference type="AlphaFoldDB" id="A0A4R1FSL8"/>